<organism evidence="1 2">
    <name type="scientific">Zizania palustris</name>
    <name type="common">Northern wild rice</name>
    <dbReference type="NCBI Taxonomy" id="103762"/>
    <lineage>
        <taxon>Eukaryota</taxon>
        <taxon>Viridiplantae</taxon>
        <taxon>Streptophyta</taxon>
        <taxon>Embryophyta</taxon>
        <taxon>Tracheophyta</taxon>
        <taxon>Spermatophyta</taxon>
        <taxon>Magnoliopsida</taxon>
        <taxon>Liliopsida</taxon>
        <taxon>Poales</taxon>
        <taxon>Poaceae</taxon>
        <taxon>BOP clade</taxon>
        <taxon>Oryzoideae</taxon>
        <taxon>Oryzeae</taxon>
        <taxon>Zizaniinae</taxon>
        <taxon>Zizania</taxon>
    </lineage>
</organism>
<proteinExistence type="predicted"/>
<accession>A0A8J5VTW6</accession>
<name>A0A8J5VTW6_ZIZPA</name>
<dbReference type="AlphaFoldDB" id="A0A8J5VTW6"/>
<reference evidence="1" key="1">
    <citation type="journal article" date="2021" name="bioRxiv">
        <title>Whole Genome Assembly and Annotation of Northern Wild Rice, Zizania palustris L., Supports a Whole Genome Duplication in the Zizania Genus.</title>
        <authorList>
            <person name="Haas M."/>
            <person name="Kono T."/>
            <person name="Macchietto M."/>
            <person name="Millas R."/>
            <person name="McGilp L."/>
            <person name="Shao M."/>
            <person name="Duquette J."/>
            <person name="Hirsch C.N."/>
            <person name="Kimball J."/>
        </authorList>
    </citation>
    <scope>NUCLEOTIDE SEQUENCE</scope>
    <source>
        <tissue evidence="1">Fresh leaf tissue</tissue>
    </source>
</reference>
<reference evidence="1" key="2">
    <citation type="submission" date="2021-02" db="EMBL/GenBank/DDBJ databases">
        <authorList>
            <person name="Kimball J.A."/>
            <person name="Haas M.W."/>
            <person name="Macchietto M."/>
            <person name="Kono T."/>
            <person name="Duquette J."/>
            <person name="Shao M."/>
        </authorList>
    </citation>
    <scope>NUCLEOTIDE SEQUENCE</scope>
    <source>
        <tissue evidence="1">Fresh leaf tissue</tissue>
    </source>
</reference>
<dbReference type="EMBL" id="JAAALK010000287">
    <property type="protein sequence ID" value="KAG8059883.1"/>
    <property type="molecule type" value="Genomic_DNA"/>
</dbReference>
<dbReference type="Proteomes" id="UP000729402">
    <property type="component" value="Unassembled WGS sequence"/>
</dbReference>
<keyword evidence="2" id="KW-1185">Reference proteome</keyword>
<gene>
    <name evidence="1" type="ORF">GUJ93_ZPchr0002g26298</name>
</gene>
<evidence type="ECO:0000313" key="2">
    <source>
        <dbReference type="Proteomes" id="UP000729402"/>
    </source>
</evidence>
<evidence type="ECO:0000313" key="1">
    <source>
        <dbReference type="EMBL" id="KAG8059883.1"/>
    </source>
</evidence>
<comment type="caution">
    <text evidence="1">The sequence shown here is derived from an EMBL/GenBank/DDBJ whole genome shotgun (WGS) entry which is preliminary data.</text>
</comment>
<protein>
    <submittedName>
        <fullName evidence="1">Uncharacterized protein</fullName>
    </submittedName>
</protein>
<sequence>MERLVEEMQTIEKVDGGDTNREADRAHLAPIFKNSLPPNAVRYVCCQASSRAPPSAPRRHPLCHRRLRLLLPDATATKPRSIFSELGLPTATHPTRLHRRGAALSQFISMNERSDRQSDHGTADGLLLLTVVRHAPPEAWSHRQRLVLTLQPRNYMALLFD</sequence>